<evidence type="ECO:0000313" key="3">
    <source>
        <dbReference type="Proteomes" id="UP000326354"/>
    </source>
</evidence>
<proteinExistence type="predicted"/>
<dbReference type="RefSeq" id="WP_261343980.1">
    <property type="nucleotide sequence ID" value="NZ_AP019860.1"/>
</dbReference>
<keyword evidence="3" id="KW-1185">Reference proteome</keyword>
<dbReference type="PANTHER" id="PTHR37464:SF1">
    <property type="entry name" value="BLL2463 PROTEIN"/>
    <property type="match status" value="1"/>
</dbReference>
<keyword evidence="1" id="KW-0472">Membrane</keyword>
<feature type="transmembrane region" description="Helical" evidence="1">
    <location>
        <begin position="6"/>
        <end position="23"/>
    </location>
</feature>
<evidence type="ECO:0000256" key="1">
    <source>
        <dbReference type="SAM" id="Phobius"/>
    </source>
</evidence>
<dbReference type="AlphaFoldDB" id="A0A5S9F3R3"/>
<feature type="transmembrane region" description="Helical" evidence="1">
    <location>
        <begin position="500"/>
        <end position="520"/>
    </location>
</feature>
<name>A0A5S9F3R3_UABAM</name>
<feature type="transmembrane region" description="Helical" evidence="1">
    <location>
        <begin position="58"/>
        <end position="75"/>
    </location>
</feature>
<keyword evidence="1" id="KW-1133">Transmembrane helix</keyword>
<dbReference type="KEGG" id="uam:UABAM_02057"/>
<evidence type="ECO:0000313" key="2">
    <source>
        <dbReference type="EMBL" id="BBM83704.1"/>
    </source>
</evidence>
<dbReference type="EMBL" id="AP019860">
    <property type="protein sequence ID" value="BBM83704.1"/>
    <property type="molecule type" value="Genomic_DNA"/>
</dbReference>
<sequence>MSFLHAHYLWLLSALFFPLIMRLRKKKYQNFSVPHLHFWLRENETLKHNKWKVDVRDILYLLPLFLLFLLTNLSLTEPYRGELRKNSHYLVITDISPSMKTVKNSQSRLQQVQTLLRKMSLKNHTIFTTHKIPKVVQIKDIDRLEVGPSYVKNTVSFVENFYQQDDHIVIFTDGVDKEWSSILPKLKQKMGDKLRVKTIGDYCPNAGIYVTKVESSQLYLQIYHDYTTPTSTRLLWRKLDPTPQQKFYEKKIQLRPQKNIVEKLSLLPGKWEFRLDIEEDLQQDNRVTQIIEKQQKCRVLVLSDKNIPEFMAALGVYQNLIDHKNSSFEVQTVPNKFFDLAFVHLPKWDFSIKTNFAKVVLWNTKGNFLPYPALRVEKKNNFRNVFHHKLMQNVDFSLLTTKFIDLYTHSKNNLVIHPNGNAIWQSSHQNIPFVYVGFSLKNSNIAFLPSFPIFIKNLLKWASPQPPKVYFPTKTPITLKANIRYDTPLKIDKHNEVVYLQWYVIVGAYALGILCIAYFWRS</sequence>
<reference evidence="2 3" key="1">
    <citation type="submission" date="2019-08" db="EMBL/GenBank/DDBJ databases">
        <title>Complete genome sequence of Candidatus Uab amorphum.</title>
        <authorList>
            <person name="Shiratori T."/>
            <person name="Suzuki S."/>
            <person name="Kakizawa Y."/>
            <person name="Ishida K."/>
        </authorList>
    </citation>
    <scope>NUCLEOTIDE SEQUENCE [LARGE SCALE GENOMIC DNA]</scope>
    <source>
        <strain evidence="2 3">SRT547</strain>
    </source>
</reference>
<organism evidence="2 3">
    <name type="scientific">Uabimicrobium amorphum</name>
    <dbReference type="NCBI Taxonomy" id="2596890"/>
    <lineage>
        <taxon>Bacteria</taxon>
        <taxon>Pseudomonadati</taxon>
        <taxon>Planctomycetota</taxon>
        <taxon>Candidatus Uabimicrobiia</taxon>
        <taxon>Candidatus Uabimicrobiales</taxon>
        <taxon>Candidatus Uabimicrobiaceae</taxon>
        <taxon>Candidatus Uabimicrobium</taxon>
    </lineage>
</organism>
<accession>A0A5S9F3R3</accession>
<dbReference type="PANTHER" id="PTHR37464">
    <property type="entry name" value="BLL2463 PROTEIN"/>
    <property type="match status" value="1"/>
</dbReference>
<keyword evidence="1" id="KW-0812">Transmembrane</keyword>
<dbReference type="Proteomes" id="UP000326354">
    <property type="component" value="Chromosome"/>
</dbReference>
<evidence type="ECO:0008006" key="4">
    <source>
        <dbReference type="Google" id="ProtNLM"/>
    </source>
</evidence>
<protein>
    <recommendedName>
        <fullName evidence="4">Aerotolerance regulator N-terminal domain-containing protein</fullName>
    </recommendedName>
</protein>
<gene>
    <name evidence="2" type="ORF">UABAM_02057</name>
</gene>